<organism evidence="1">
    <name type="scientific">Arundo donax</name>
    <name type="common">Giant reed</name>
    <name type="synonym">Donax arundinaceus</name>
    <dbReference type="NCBI Taxonomy" id="35708"/>
    <lineage>
        <taxon>Eukaryota</taxon>
        <taxon>Viridiplantae</taxon>
        <taxon>Streptophyta</taxon>
        <taxon>Embryophyta</taxon>
        <taxon>Tracheophyta</taxon>
        <taxon>Spermatophyta</taxon>
        <taxon>Magnoliopsida</taxon>
        <taxon>Liliopsida</taxon>
        <taxon>Poales</taxon>
        <taxon>Poaceae</taxon>
        <taxon>PACMAD clade</taxon>
        <taxon>Arundinoideae</taxon>
        <taxon>Arundineae</taxon>
        <taxon>Arundo</taxon>
    </lineage>
</organism>
<dbReference type="AlphaFoldDB" id="A0A0A8YL79"/>
<accession>A0A0A8YL79</accession>
<protein>
    <submittedName>
        <fullName evidence="1">Uncharacterized protein</fullName>
    </submittedName>
</protein>
<name>A0A0A8YL79_ARUDO</name>
<sequence>MQATASLTLIERSSIPVGS</sequence>
<proteinExistence type="predicted"/>
<reference evidence="1" key="1">
    <citation type="submission" date="2014-09" db="EMBL/GenBank/DDBJ databases">
        <authorList>
            <person name="Magalhaes I.L.F."/>
            <person name="Oliveira U."/>
            <person name="Santos F.R."/>
            <person name="Vidigal T.H.D.A."/>
            <person name="Brescovit A.D."/>
            <person name="Santos A.J."/>
        </authorList>
    </citation>
    <scope>NUCLEOTIDE SEQUENCE</scope>
    <source>
        <tissue evidence="1">Shoot tissue taken approximately 20 cm above the soil surface</tissue>
    </source>
</reference>
<dbReference type="EMBL" id="GBRH01270629">
    <property type="protein sequence ID" value="JAD27266.1"/>
    <property type="molecule type" value="Transcribed_RNA"/>
</dbReference>
<reference evidence="1" key="2">
    <citation type="journal article" date="2015" name="Data Brief">
        <title>Shoot transcriptome of the giant reed, Arundo donax.</title>
        <authorList>
            <person name="Barrero R.A."/>
            <person name="Guerrero F.D."/>
            <person name="Moolhuijzen P."/>
            <person name="Goolsby J.A."/>
            <person name="Tidwell J."/>
            <person name="Bellgard S.E."/>
            <person name="Bellgard M.I."/>
        </authorList>
    </citation>
    <scope>NUCLEOTIDE SEQUENCE</scope>
    <source>
        <tissue evidence="1">Shoot tissue taken approximately 20 cm above the soil surface</tissue>
    </source>
</reference>
<evidence type="ECO:0000313" key="1">
    <source>
        <dbReference type="EMBL" id="JAD27266.1"/>
    </source>
</evidence>